<keyword evidence="3" id="KW-0436">Ligase</keyword>
<dbReference type="EMBL" id="QNSB01000003">
    <property type="protein sequence ID" value="RBP72865.1"/>
    <property type="molecule type" value="Genomic_DNA"/>
</dbReference>
<keyword evidence="4" id="KW-1185">Reference proteome</keyword>
<feature type="domain" description="ATP-grasp" evidence="2">
    <location>
        <begin position="100"/>
        <end position="299"/>
    </location>
</feature>
<protein>
    <submittedName>
        <fullName evidence="3">Glutathione synthase/RimK-type ligase-like ATP-grasp enzyme</fullName>
    </submittedName>
</protein>
<dbReference type="RefSeq" id="WP_113903351.1">
    <property type="nucleotide sequence ID" value="NZ_QNSB01000003.1"/>
</dbReference>
<dbReference type="GO" id="GO:0005737">
    <property type="term" value="C:cytoplasm"/>
    <property type="evidence" value="ECO:0007669"/>
    <property type="project" value="TreeGrafter"/>
</dbReference>
<proteinExistence type="predicted"/>
<dbReference type="GO" id="GO:0005524">
    <property type="term" value="F:ATP binding"/>
    <property type="evidence" value="ECO:0007669"/>
    <property type="project" value="UniProtKB-UniRule"/>
</dbReference>
<keyword evidence="1" id="KW-0067">ATP-binding</keyword>
<evidence type="ECO:0000259" key="2">
    <source>
        <dbReference type="PROSITE" id="PS50975"/>
    </source>
</evidence>
<dbReference type="PROSITE" id="PS50975">
    <property type="entry name" value="ATP_GRASP"/>
    <property type="match status" value="1"/>
</dbReference>
<dbReference type="PANTHER" id="PTHR21621:SF0">
    <property type="entry name" value="BETA-CITRYLGLUTAMATE SYNTHASE B-RELATED"/>
    <property type="match status" value="1"/>
</dbReference>
<organism evidence="3 4">
    <name type="scientific">Brevibacterium celere</name>
    <dbReference type="NCBI Taxonomy" id="225845"/>
    <lineage>
        <taxon>Bacteria</taxon>
        <taxon>Bacillati</taxon>
        <taxon>Actinomycetota</taxon>
        <taxon>Actinomycetes</taxon>
        <taxon>Micrococcales</taxon>
        <taxon>Brevibacteriaceae</taxon>
        <taxon>Brevibacterium</taxon>
    </lineage>
</organism>
<gene>
    <name evidence="3" type="ORF">DFO65_103156</name>
</gene>
<reference evidence="3 4" key="1">
    <citation type="submission" date="2018-06" db="EMBL/GenBank/DDBJ databases">
        <title>Freshwater and sediment microbial communities from various areas in North America, analyzing microbe dynamics in response to fracking.</title>
        <authorList>
            <person name="Lamendella R."/>
        </authorList>
    </citation>
    <scope>NUCLEOTIDE SEQUENCE [LARGE SCALE GENOMIC DNA]</scope>
    <source>
        <strain evidence="3 4">3b_TX</strain>
    </source>
</reference>
<dbReference type="Proteomes" id="UP000253509">
    <property type="component" value="Unassembled WGS sequence"/>
</dbReference>
<dbReference type="GO" id="GO:0046872">
    <property type="term" value="F:metal ion binding"/>
    <property type="evidence" value="ECO:0007669"/>
    <property type="project" value="InterPro"/>
</dbReference>
<evidence type="ECO:0000313" key="4">
    <source>
        <dbReference type="Proteomes" id="UP000253509"/>
    </source>
</evidence>
<dbReference type="SUPFAM" id="SSF56059">
    <property type="entry name" value="Glutathione synthetase ATP-binding domain-like"/>
    <property type="match status" value="1"/>
</dbReference>
<dbReference type="AlphaFoldDB" id="A0A366IMR0"/>
<evidence type="ECO:0000313" key="3">
    <source>
        <dbReference type="EMBL" id="RBP72865.1"/>
    </source>
</evidence>
<dbReference type="PANTHER" id="PTHR21621">
    <property type="entry name" value="RIBOSOMAL PROTEIN S6 MODIFICATION PROTEIN"/>
    <property type="match status" value="1"/>
</dbReference>
<name>A0A366IMR0_9MICO</name>
<evidence type="ECO:0000256" key="1">
    <source>
        <dbReference type="PROSITE-ProRule" id="PRU00409"/>
    </source>
</evidence>
<accession>A0A366IMR0</accession>
<comment type="caution">
    <text evidence="3">The sequence shown here is derived from an EMBL/GenBank/DDBJ whole genome shotgun (WGS) entry which is preliminary data.</text>
</comment>
<sequence>MSTVHVIHDNPDWLPPFRTAFAEEGVDLEEWLLGSGSFDLGAEPPEGVFWSRLSASSHTRTSEHVKDFGRAVLTWLESHGRTVVNGRSVLELEMSKIAQYAALGRSGIAVPRTAAVFGTDDLLARSRAFAPPFISKHNQGGKGLGVRRFDDHDSFAEYVASADFDSPVDGITLLQEFVASAGGFITRAEFVGGEFVYAVRVDTTSGGFELCPADACAVPGAPPLFSLREDAGSLPIIAAYSEFLGSNGIGIAGIEFIETADGSILTYDVNTNTNYNPEVEAEAPRSGPREIARYLGALAS</sequence>
<dbReference type="InterPro" id="IPR011761">
    <property type="entry name" value="ATP-grasp"/>
</dbReference>
<dbReference type="GO" id="GO:0009432">
    <property type="term" value="P:SOS response"/>
    <property type="evidence" value="ECO:0007669"/>
    <property type="project" value="TreeGrafter"/>
</dbReference>
<keyword evidence="1" id="KW-0547">Nucleotide-binding</keyword>
<dbReference type="GO" id="GO:0018169">
    <property type="term" value="F:ribosomal S6-glutamic acid ligase activity"/>
    <property type="evidence" value="ECO:0007669"/>
    <property type="project" value="TreeGrafter"/>
</dbReference>